<sequence>MSRFRLLAVMPLLAVLCGCNFVVLDPSGDIAVQQRDLILISTGLMLLIIIPVMVLTALFAWRYRQSNTAAKYDPEWHHSTKLELVIWSAPLAIIICLGAITWMATHLLDPYRPLSRIASDRPLPANVKPLEVQVVALDWKWLFIYPEFGIATVNEMAAPVDRPVTFSLTSSSVMNSFFVPALAGQIYTMPGMETKLHAVINAPGNFRGFSANYSGAGFTYMQFAFKGLSHDDFDKWVASVKAGKDGELSRAAYLELERPSEKVPVRYYPSVDPKLFNAIVNMCVEANKMCMADMMAIDAKGGQGLESARAVLPSYDKYARRGTVLGGEATYVVGVCSPEDLSAQAGSDRAPVAVGQRRVIGGPSAPVFTPISAPSAVPLPSLRTLSNS</sequence>
<comment type="subcellular location">
    <subcellularLocation>
        <location evidence="1">Cell membrane</location>
        <topology evidence="1">Multi-pass membrane protein</topology>
    </subcellularLocation>
</comment>
<dbReference type="PANTHER" id="PTHR22888:SF18">
    <property type="entry name" value="CYTOCHROME BO(3) UBIQUINOL OXIDASE SUBUNIT 2"/>
    <property type="match status" value="1"/>
</dbReference>
<dbReference type="SUPFAM" id="SSF49503">
    <property type="entry name" value="Cupredoxins"/>
    <property type="match status" value="1"/>
</dbReference>
<reference evidence="18 19" key="5">
    <citation type="journal article" date="2010" name="Appl. Environ. Microbiol.">
        <title>phrR-like gene praR of Azorhizobium caulinodans ORS571 is essential for symbiosis with Sesbania rostrata and is involved in expression of reb genes.</title>
        <authorList>
            <person name="Akiba N."/>
            <person name="Aono T."/>
            <person name="Toyazaki H."/>
            <person name="Sato S."/>
            <person name="Oyaizu H."/>
        </authorList>
    </citation>
    <scope>NUCLEOTIDE SEQUENCE [LARGE SCALE GENOMIC DNA]</scope>
    <source>
        <strain evidence="19">ATCC 43989 / DSM 5975 / JCM 20966 / LMG 6465 / NBRC 14845 / NCIMB 13405 / ORS 571</strain>
    </source>
</reference>
<gene>
    <name evidence="18" type="ordered locus">AZC_2098</name>
</gene>
<feature type="transmembrane region" description="Helical" evidence="15">
    <location>
        <begin position="37"/>
        <end position="61"/>
    </location>
</feature>
<comment type="similarity">
    <text evidence="2">Belongs to the cytochrome c oxidase subunit 2 family.</text>
</comment>
<dbReference type="EMBL" id="AP009384">
    <property type="protein sequence ID" value="BAF88096.1"/>
    <property type="molecule type" value="Genomic_DNA"/>
</dbReference>
<name>A8I7A4_AZOC5</name>
<evidence type="ECO:0000256" key="15">
    <source>
        <dbReference type="SAM" id="Phobius"/>
    </source>
</evidence>
<dbReference type="GO" id="GO:0042773">
    <property type="term" value="P:ATP synthesis coupled electron transport"/>
    <property type="evidence" value="ECO:0007669"/>
    <property type="project" value="TreeGrafter"/>
</dbReference>
<evidence type="ECO:0000256" key="11">
    <source>
        <dbReference type="ARBA" id="ARBA00023136"/>
    </source>
</evidence>
<evidence type="ECO:0000256" key="10">
    <source>
        <dbReference type="ARBA" id="ARBA00023002"/>
    </source>
</evidence>
<dbReference type="KEGG" id="azc:AZC_2098"/>
<dbReference type="NCBIfam" id="TIGR01433">
    <property type="entry name" value="CyoA"/>
    <property type="match status" value="1"/>
</dbReference>
<dbReference type="Proteomes" id="UP000000270">
    <property type="component" value="Chromosome"/>
</dbReference>
<feature type="domain" description="Cytochrome oxidase subunit II copper A binding" evidence="16">
    <location>
        <begin position="127"/>
        <end position="239"/>
    </location>
</feature>
<evidence type="ECO:0000256" key="2">
    <source>
        <dbReference type="ARBA" id="ARBA00007866"/>
    </source>
</evidence>
<dbReference type="InterPro" id="IPR010514">
    <property type="entry name" value="COX_ARM"/>
</dbReference>
<dbReference type="RefSeq" id="WP_012170625.1">
    <property type="nucleotide sequence ID" value="NC_009937.1"/>
</dbReference>
<keyword evidence="5" id="KW-0679">Respiratory chain</keyword>
<dbReference type="SUPFAM" id="SSF81464">
    <property type="entry name" value="Cytochrome c oxidase subunit II-like, transmembrane region"/>
    <property type="match status" value="1"/>
</dbReference>
<keyword evidence="4" id="KW-1003">Cell membrane</keyword>
<keyword evidence="12" id="KW-0564">Palmitate</keyword>
<evidence type="ECO:0000256" key="12">
    <source>
        <dbReference type="ARBA" id="ARBA00023139"/>
    </source>
</evidence>
<dbReference type="HOGENOM" id="CLU_036876_0_0_5"/>
<keyword evidence="8" id="KW-0249">Electron transport</keyword>
<dbReference type="AlphaFoldDB" id="A8I7A4"/>
<dbReference type="GO" id="GO:0005886">
    <property type="term" value="C:plasma membrane"/>
    <property type="evidence" value="ECO:0007669"/>
    <property type="project" value="UniProtKB-SubCell"/>
</dbReference>
<protein>
    <recommendedName>
        <fullName evidence="14">Ubiquinol oxidase polypeptide II</fullName>
    </recommendedName>
</protein>
<dbReference type="CDD" id="cd04212">
    <property type="entry name" value="CuRO_UO_II"/>
    <property type="match status" value="1"/>
</dbReference>
<dbReference type="Pfam" id="PF00116">
    <property type="entry name" value="COX2"/>
    <property type="match status" value="1"/>
</dbReference>
<dbReference type="GO" id="GO:0005507">
    <property type="term" value="F:copper ion binding"/>
    <property type="evidence" value="ECO:0007669"/>
    <property type="project" value="InterPro"/>
</dbReference>
<dbReference type="eggNOG" id="COG1622">
    <property type="taxonomic scope" value="Bacteria"/>
</dbReference>
<dbReference type="InterPro" id="IPR036257">
    <property type="entry name" value="Cyt_c_oxidase_su2_TM_sf"/>
</dbReference>
<keyword evidence="6 15" id="KW-0812">Transmembrane</keyword>
<evidence type="ECO:0000259" key="17">
    <source>
        <dbReference type="PROSITE" id="PS50999"/>
    </source>
</evidence>
<feature type="transmembrane region" description="Helical" evidence="15">
    <location>
        <begin position="82"/>
        <end position="104"/>
    </location>
</feature>
<dbReference type="GO" id="GO:0016682">
    <property type="term" value="F:oxidoreductase activity, acting on diphenols and related substances as donors, oxygen as acceptor"/>
    <property type="evidence" value="ECO:0007669"/>
    <property type="project" value="InterPro"/>
</dbReference>
<dbReference type="InterPro" id="IPR011759">
    <property type="entry name" value="Cyt_c_oxidase_su2_TM_dom"/>
</dbReference>
<evidence type="ECO:0000259" key="16">
    <source>
        <dbReference type="PROSITE" id="PS50857"/>
    </source>
</evidence>
<evidence type="ECO:0000256" key="6">
    <source>
        <dbReference type="ARBA" id="ARBA00022692"/>
    </source>
</evidence>
<evidence type="ECO:0000256" key="9">
    <source>
        <dbReference type="ARBA" id="ARBA00022989"/>
    </source>
</evidence>
<keyword evidence="13" id="KW-0449">Lipoprotein</keyword>
<dbReference type="PROSITE" id="PS51257">
    <property type="entry name" value="PROKAR_LIPOPROTEIN"/>
    <property type="match status" value="1"/>
</dbReference>
<dbReference type="PANTHER" id="PTHR22888">
    <property type="entry name" value="CYTOCHROME C OXIDASE, SUBUNIT II"/>
    <property type="match status" value="1"/>
</dbReference>
<dbReference type="GO" id="GO:0004129">
    <property type="term" value="F:cytochrome-c oxidase activity"/>
    <property type="evidence" value="ECO:0007669"/>
    <property type="project" value="InterPro"/>
</dbReference>
<organism evidence="18 19">
    <name type="scientific">Azorhizobium caulinodans (strain ATCC 43989 / DSM 5975 / JCM 20966 / LMG 6465 / NBRC 14845 / NCIMB 13405 / ORS 571)</name>
    <dbReference type="NCBI Taxonomy" id="438753"/>
    <lineage>
        <taxon>Bacteria</taxon>
        <taxon>Pseudomonadati</taxon>
        <taxon>Pseudomonadota</taxon>
        <taxon>Alphaproteobacteria</taxon>
        <taxon>Hyphomicrobiales</taxon>
        <taxon>Xanthobacteraceae</taxon>
        <taxon>Azorhizobium</taxon>
    </lineage>
</organism>
<dbReference type="Pfam" id="PF06481">
    <property type="entry name" value="COX_ARM"/>
    <property type="match status" value="1"/>
</dbReference>
<evidence type="ECO:0000313" key="18">
    <source>
        <dbReference type="EMBL" id="BAF88096.1"/>
    </source>
</evidence>
<evidence type="ECO:0000256" key="13">
    <source>
        <dbReference type="ARBA" id="ARBA00023288"/>
    </source>
</evidence>
<reference evidence="18 19" key="6">
    <citation type="journal article" date="2011" name="Appl. Environ. Microbiol.">
        <title>Involvement of the azorhizobial chromosome partition gene (parA) in the onset of bacteroid differentiation during Sesbania rostrata stem nodule development.</title>
        <authorList>
            <person name="Liu CT."/>
            <person name="Lee KB."/>
            <person name="Wang YS."/>
            <person name="Peng MH."/>
            <person name="Lee KT."/>
            <person name="Suzuki S."/>
            <person name="Suzuki T."/>
            <person name="Oyaizu H."/>
        </authorList>
    </citation>
    <scope>NUCLEOTIDE SEQUENCE [LARGE SCALE GENOMIC DNA]</scope>
    <source>
        <strain evidence="19">ATCC 43989 / DSM 5975 / JCM 20966 / LMG 6465 / NBRC 14845 / NCIMB 13405 / ORS 571</strain>
    </source>
</reference>
<reference evidence="18 19" key="4">
    <citation type="journal article" date="2009" name="Appl. Environ. Microbiol.">
        <title>Comparative genome-wide transcriptional profiling of Azorhizobium caulinodans ORS571 grown under free-living and symbiotic conditions.</title>
        <authorList>
            <person name="Tsukada S."/>
            <person name="Aono T."/>
            <person name="Akiba N."/>
            <person name="Lee KB."/>
            <person name="Liu CT."/>
            <person name="Toyazaki H."/>
            <person name="Oyaizu H."/>
        </authorList>
    </citation>
    <scope>NUCLEOTIDE SEQUENCE [LARGE SCALE GENOMIC DNA]</scope>
    <source>
        <strain evidence="19">ATCC 43989 / DSM 5975 / JCM 20966 / LMG 6465 / NBRC 14845 / NCIMB 13405 / ORS 571</strain>
    </source>
</reference>
<keyword evidence="19" id="KW-1185">Reference proteome</keyword>
<dbReference type="PROSITE" id="PS50857">
    <property type="entry name" value="COX2_CUA"/>
    <property type="match status" value="1"/>
</dbReference>
<feature type="domain" description="Cytochrome oxidase subunit II transmembrane region profile" evidence="17">
    <location>
        <begin position="15"/>
        <end position="112"/>
    </location>
</feature>
<dbReference type="InterPro" id="IPR034227">
    <property type="entry name" value="CuRO_UO_II"/>
</dbReference>
<keyword evidence="3" id="KW-0813">Transport</keyword>
<reference evidence="18 19" key="1">
    <citation type="journal article" date="2007" name="Appl. Environ. Microbiol.">
        <title>Rhizobial factors required for stem nodule maturation and maintenance in Sesbania rostrata-Azorhizobium caulinodans ORS571 symbiosis.</title>
        <authorList>
            <person name="Suzuki S."/>
            <person name="Aono T."/>
            <person name="Lee KB."/>
            <person name="Suzuki T."/>
            <person name="Liu CT."/>
            <person name="Miwa H."/>
            <person name="Wakao S."/>
            <person name="Iki T."/>
            <person name="Oyaizu H."/>
        </authorList>
    </citation>
    <scope>NUCLEOTIDE SEQUENCE [LARGE SCALE GENOMIC DNA]</scope>
    <source>
        <strain evidence="19">ATCC 43989 / DSM 5975 / JCM 20966 / LMG 6465 / NBRC 14845 / NCIMB 13405 / ORS 571</strain>
    </source>
</reference>
<dbReference type="InterPro" id="IPR006333">
    <property type="entry name" value="Cyt_o_ubiquinol_oxidase_su2"/>
</dbReference>
<dbReference type="InterPro" id="IPR008972">
    <property type="entry name" value="Cupredoxin"/>
</dbReference>
<evidence type="ECO:0000313" key="19">
    <source>
        <dbReference type="Proteomes" id="UP000000270"/>
    </source>
</evidence>
<dbReference type="InterPro" id="IPR045187">
    <property type="entry name" value="CcO_II"/>
</dbReference>
<evidence type="ECO:0000256" key="1">
    <source>
        <dbReference type="ARBA" id="ARBA00004651"/>
    </source>
</evidence>
<evidence type="ECO:0000256" key="8">
    <source>
        <dbReference type="ARBA" id="ARBA00022982"/>
    </source>
</evidence>
<dbReference type="InterPro" id="IPR002429">
    <property type="entry name" value="CcO_II-like_C"/>
</dbReference>
<accession>A8I7A4</accession>
<keyword evidence="11 15" id="KW-0472">Membrane</keyword>
<evidence type="ECO:0000256" key="7">
    <source>
        <dbReference type="ARBA" id="ARBA00022729"/>
    </source>
</evidence>
<evidence type="ECO:0000256" key="14">
    <source>
        <dbReference type="ARBA" id="ARBA00030198"/>
    </source>
</evidence>
<keyword evidence="7" id="KW-0732">Signal</keyword>
<reference evidence="19" key="2">
    <citation type="submission" date="2007-04" db="EMBL/GenBank/DDBJ databases">
        <title>Complete genome sequence of the nitrogen-fixing bacterium Azorhizobium caulinodans ORS571.</title>
        <authorList>
            <person name="Lee K.B."/>
            <person name="Backer P.D."/>
            <person name="Aono T."/>
            <person name="Liu C.T."/>
            <person name="Suzuki S."/>
            <person name="Suzuki T."/>
            <person name="Kaneko T."/>
            <person name="Yamada M."/>
            <person name="Tabata S."/>
            <person name="Kupfer D.M."/>
            <person name="Najar F.Z."/>
            <person name="Wiley G.B."/>
            <person name="Roe B."/>
            <person name="Binnewies T."/>
            <person name="Ussery D."/>
            <person name="Vereecke D."/>
            <person name="Gevers D."/>
            <person name="Holsters M."/>
            <person name="Oyaizu H."/>
        </authorList>
    </citation>
    <scope>NUCLEOTIDE SEQUENCE [LARGE SCALE GENOMIC DNA]</scope>
    <source>
        <strain evidence="19">ATCC 43989 / DSM 5975 / JCM 20966 / LMG 6465 / NBRC 14845 / NCIMB 13405 / ORS 571</strain>
    </source>
</reference>
<dbReference type="STRING" id="438753.AZC_2098"/>
<reference evidence="18 19" key="3">
    <citation type="journal article" date="2008" name="BMC Genomics">
        <title>The genome of the versatile nitrogen fixer Azorhizobium caulinodans ORS571.</title>
        <authorList>
            <person name="Lee KB."/>
            <person name="Backer P.D."/>
            <person name="Aono T."/>
            <person name="Liu CT."/>
            <person name="Suzuki S."/>
            <person name="Suzuki T."/>
            <person name="Kaneko T."/>
            <person name="Yamada M."/>
            <person name="Tabata S."/>
            <person name="Kupfer D.M."/>
            <person name="Najar F.Z."/>
            <person name="Wiley G.B."/>
            <person name="Roe B."/>
            <person name="Binnewies T.T."/>
            <person name="Ussery D.W."/>
            <person name="D'Haeze W."/>
            <person name="Herder J.D."/>
            <person name="Gevers D."/>
            <person name="Vereecke D."/>
            <person name="Holsters M."/>
            <person name="Oyaizu H."/>
        </authorList>
    </citation>
    <scope>NUCLEOTIDE SEQUENCE [LARGE SCALE GENOMIC DNA]</scope>
    <source>
        <strain evidence="19">ATCC 43989 / DSM 5975 / JCM 20966 / LMG 6465 / NBRC 14845 / NCIMB 13405 / ORS 571</strain>
    </source>
</reference>
<evidence type="ECO:0000256" key="5">
    <source>
        <dbReference type="ARBA" id="ARBA00022660"/>
    </source>
</evidence>
<dbReference type="Gene3D" id="2.60.40.420">
    <property type="entry name" value="Cupredoxins - blue copper proteins"/>
    <property type="match status" value="1"/>
</dbReference>
<dbReference type="Gene3D" id="1.10.287.90">
    <property type="match status" value="1"/>
</dbReference>
<evidence type="ECO:0000256" key="3">
    <source>
        <dbReference type="ARBA" id="ARBA00022448"/>
    </source>
</evidence>
<keyword evidence="9 15" id="KW-1133">Transmembrane helix</keyword>
<evidence type="ECO:0000256" key="4">
    <source>
        <dbReference type="ARBA" id="ARBA00022475"/>
    </source>
</evidence>
<dbReference type="PROSITE" id="PS50999">
    <property type="entry name" value="COX2_TM"/>
    <property type="match status" value="1"/>
</dbReference>
<proteinExistence type="inferred from homology"/>
<dbReference type="GO" id="GO:0009486">
    <property type="term" value="F:cytochrome bo3 ubiquinol oxidase activity"/>
    <property type="evidence" value="ECO:0007669"/>
    <property type="project" value="InterPro"/>
</dbReference>
<keyword evidence="10" id="KW-0560">Oxidoreductase</keyword>